<feature type="signal peptide" evidence="3">
    <location>
        <begin position="1"/>
        <end position="24"/>
    </location>
</feature>
<evidence type="ECO:0000313" key="4">
    <source>
        <dbReference type="EMBL" id="KAF5318508.1"/>
    </source>
</evidence>
<reference evidence="4 5" key="1">
    <citation type="journal article" date="2020" name="ISME J.">
        <title>Uncovering the hidden diversity of litter-decomposition mechanisms in mushroom-forming fungi.</title>
        <authorList>
            <person name="Floudas D."/>
            <person name="Bentzer J."/>
            <person name="Ahren D."/>
            <person name="Johansson T."/>
            <person name="Persson P."/>
            <person name="Tunlid A."/>
        </authorList>
    </citation>
    <scope>NUCLEOTIDE SEQUENCE [LARGE SCALE GENOMIC DNA]</scope>
    <source>
        <strain evidence="4 5">CBS 101986</strain>
    </source>
</reference>
<dbReference type="SUPFAM" id="SSF53254">
    <property type="entry name" value="Phosphoglycerate mutase-like"/>
    <property type="match status" value="1"/>
</dbReference>
<dbReference type="PROSITE" id="PS00778">
    <property type="entry name" value="HIS_ACID_PHOSPHAT_2"/>
    <property type="match status" value="1"/>
</dbReference>
<accession>A0A8H5F090</accession>
<dbReference type="OrthoDB" id="10257284at2759"/>
<dbReference type="InterPro" id="IPR000560">
    <property type="entry name" value="His_Pase_clade-2"/>
</dbReference>
<dbReference type="Gene3D" id="3.40.50.1240">
    <property type="entry name" value="Phosphoglycerate mutase-like"/>
    <property type="match status" value="1"/>
</dbReference>
<name>A0A8H5F090_9AGAR</name>
<gene>
    <name evidence="4" type="ORF">D9619_010708</name>
</gene>
<keyword evidence="5" id="KW-1185">Reference proteome</keyword>
<organism evidence="4 5">
    <name type="scientific">Psilocybe cf. subviscida</name>
    <dbReference type="NCBI Taxonomy" id="2480587"/>
    <lineage>
        <taxon>Eukaryota</taxon>
        <taxon>Fungi</taxon>
        <taxon>Dikarya</taxon>
        <taxon>Basidiomycota</taxon>
        <taxon>Agaricomycotina</taxon>
        <taxon>Agaricomycetes</taxon>
        <taxon>Agaricomycetidae</taxon>
        <taxon>Agaricales</taxon>
        <taxon>Agaricineae</taxon>
        <taxon>Strophariaceae</taxon>
        <taxon>Psilocybe</taxon>
    </lineage>
</organism>
<evidence type="ECO:0000256" key="2">
    <source>
        <dbReference type="ARBA" id="ARBA00022801"/>
    </source>
</evidence>
<dbReference type="PANTHER" id="PTHR11567:SF110">
    <property type="entry name" value="2-PHOSPHOXYLOSE PHOSPHATASE 1"/>
    <property type="match status" value="1"/>
</dbReference>
<dbReference type="Proteomes" id="UP000567179">
    <property type="component" value="Unassembled WGS sequence"/>
</dbReference>
<dbReference type="EMBL" id="JAACJJ010000030">
    <property type="protein sequence ID" value="KAF5318508.1"/>
    <property type="molecule type" value="Genomic_DNA"/>
</dbReference>
<evidence type="ECO:0000313" key="5">
    <source>
        <dbReference type="Proteomes" id="UP000567179"/>
    </source>
</evidence>
<dbReference type="AlphaFoldDB" id="A0A8H5F090"/>
<dbReference type="GO" id="GO:0016791">
    <property type="term" value="F:phosphatase activity"/>
    <property type="evidence" value="ECO:0007669"/>
    <property type="project" value="TreeGrafter"/>
</dbReference>
<dbReference type="PANTHER" id="PTHR11567">
    <property type="entry name" value="ACID PHOSPHATASE-RELATED"/>
    <property type="match status" value="1"/>
</dbReference>
<evidence type="ECO:0008006" key="6">
    <source>
        <dbReference type="Google" id="ProtNLM"/>
    </source>
</evidence>
<keyword evidence="2" id="KW-0378">Hydrolase</keyword>
<dbReference type="InterPro" id="IPR050645">
    <property type="entry name" value="Histidine_acid_phosphatase"/>
</dbReference>
<evidence type="ECO:0000256" key="3">
    <source>
        <dbReference type="SAM" id="SignalP"/>
    </source>
</evidence>
<keyword evidence="3" id="KW-0732">Signal</keyword>
<protein>
    <recommendedName>
        <fullName evidence="6">Phosphoglycerate mutase-like protein</fullName>
    </recommendedName>
</protein>
<dbReference type="CDD" id="cd07061">
    <property type="entry name" value="HP_HAP_like"/>
    <property type="match status" value="1"/>
</dbReference>
<comment type="caution">
    <text evidence="4">The sequence shown here is derived from an EMBL/GenBank/DDBJ whole genome shotgun (WGS) entry which is preliminary data.</text>
</comment>
<comment type="similarity">
    <text evidence="1">Belongs to the histidine acid phosphatase family.</text>
</comment>
<proteinExistence type="inferred from homology"/>
<feature type="chain" id="PRO_5034519738" description="Phosphoglycerate mutase-like protein" evidence="3">
    <location>
        <begin position="25"/>
        <end position="479"/>
    </location>
</feature>
<dbReference type="InterPro" id="IPR029033">
    <property type="entry name" value="His_PPase_superfam"/>
</dbReference>
<dbReference type="InterPro" id="IPR033379">
    <property type="entry name" value="Acid_Pase_AS"/>
</dbReference>
<evidence type="ECO:0000256" key="1">
    <source>
        <dbReference type="ARBA" id="ARBA00005375"/>
    </source>
</evidence>
<sequence length="479" mass="53729">MRTIPRTLFCLVSWIIFAIDLSSGTTLEGRNCPETSVANSIGSMVKTRPQVPLDVEGYLPAPDNLKLEQVHVFVRHGERTPVGVRLAGPPANIPEYWPLCKTANRFQATVASVFQGKDLQDEHIKTRKVVERRNGMRADEECLLGELTDVGRQSTYNFGVNLRKLYIDRLGFIPDILSDKNITYFRSTNMPRTTESLQQVIHGLYPTHKCHPQAYPDILLRNGKDENLIGNTYACKRLEVLQIGFAHAAAQAYNPTLEHLDKKVSKYINGNPIRVDGKPRASGVMDTIRASIAHGIKVPPEFEDKSVVDVIEQAVVSEWFSDKTEEVRRLGMGPLLSDIATKMQRKIDDGEKEQTKLLVHSTHDTALAALAATLDVFDEKWPAFTASMTFELFKKRPDTVPQPVQPQSILKLGAFARASPQYYIRLRYQNKDMALPICAAEGNHLEGHPEFCTFAAFKARVRELTPTDWDGECMPSGRA</sequence>
<dbReference type="Pfam" id="PF00328">
    <property type="entry name" value="His_Phos_2"/>
    <property type="match status" value="1"/>
</dbReference>